<gene>
    <name evidence="2" type="ORF">RM764_45830</name>
</gene>
<feature type="region of interest" description="Disordered" evidence="1">
    <location>
        <begin position="69"/>
        <end position="106"/>
    </location>
</feature>
<evidence type="ECO:0000313" key="2">
    <source>
        <dbReference type="EMBL" id="MDT0470144.1"/>
    </source>
</evidence>
<proteinExistence type="predicted"/>
<dbReference type="Pfam" id="PF19776">
    <property type="entry name" value="DUF6262"/>
    <property type="match status" value="1"/>
</dbReference>
<protein>
    <submittedName>
        <fullName evidence="2">DUF6262 family protein</fullName>
    </submittedName>
</protein>
<keyword evidence="3" id="KW-1185">Reference proteome</keyword>
<dbReference type="EMBL" id="JAVREY010000177">
    <property type="protein sequence ID" value="MDT0470144.1"/>
    <property type="molecule type" value="Genomic_DNA"/>
</dbReference>
<reference evidence="3" key="1">
    <citation type="submission" date="2023-07" db="EMBL/GenBank/DDBJ databases">
        <title>30 novel species of actinomycetes from the DSMZ collection.</title>
        <authorList>
            <person name="Nouioui I."/>
        </authorList>
    </citation>
    <scope>NUCLEOTIDE SEQUENCE [LARGE SCALE GENOMIC DNA]</scope>
    <source>
        <strain evidence="3">DSM 41699</strain>
    </source>
</reference>
<comment type="caution">
    <text evidence="2">The sequence shown here is derived from an EMBL/GenBank/DDBJ whole genome shotgun (WGS) entry which is preliminary data.</text>
</comment>
<dbReference type="InterPro" id="IPR046229">
    <property type="entry name" value="TnpC-like"/>
</dbReference>
<dbReference type="RefSeq" id="WP_311701585.1">
    <property type="nucleotide sequence ID" value="NZ_JAVREY010000177.1"/>
</dbReference>
<feature type="region of interest" description="Disordered" evidence="1">
    <location>
        <begin position="1"/>
        <end position="20"/>
    </location>
</feature>
<dbReference type="Proteomes" id="UP001183809">
    <property type="component" value="Unassembled WGS sequence"/>
</dbReference>
<accession>A0ABU2UA88</accession>
<organism evidence="2 3">
    <name type="scientific">Streptomyces gibsoniae</name>
    <dbReference type="NCBI Taxonomy" id="3075529"/>
    <lineage>
        <taxon>Bacteria</taxon>
        <taxon>Bacillati</taxon>
        <taxon>Actinomycetota</taxon>
        <taxon>Actinomycetes</taxon>
        <taxon>Kitasatosporales</taxon>
        <taxon>Streptomycetaceae</taxon>
        <taxon>Streptomyces</taxon>
    </lineage>
</organism>
<sequence length="138" mass="15681">MNRSVEALTTATRRRRERAENAVEKALQEARKTRNPVSVTSITRAADVSTDFIYRHPVLRPQVESLRRARRDAVPDDAHPRDTEAAASTLVRRRTQQLATERRKHREDVAQLQAALAAAHGELLALRRQPQSGFISWP</sequence>
<evidence type="ECO:0000256" key="1">
    <source>
        <dbReference type="SAM" id="MobiDB-lite"/>
    </source>
</evidence>
<feature type="compositionally biased region" description="Basic and acidic residues" evidence="1">
    <location>
        <begin position="69"/>
        <end position="84"/>
    </location>
</feature>
<feature type="compositionally biased region" description="Low complexity" evidence="1">
    <location>
        <begin position="1"/>
        <end position="11"/>
    </location>
</feature>
<name>A0ABU2UA88_9ACTN</name>
<evidence type="ECO:0000313" key="3">
    <source>
        <dbReference type="Proteomes" id="UP001183809"/>
    </source>
</evidence>